<evidence type="ECO:0000256" key="1">
    <source>
        <dbReference type="ARBA" id="ARBA00023125"/>
    </source>
</evidence>
<dbReference type="RefSeq" id="WP_377774829.1">
    <property type="nucleotide sequence ID" value="NZ_JBHUHO010000041.1"/>
</dbReference>
<evidence type="ECO:0000256" key="3">
    <source>
        <dbReference type="SAM" id="Coils"/>
    </source>
</evidence>
<organism evidence="5 6">
    <name type="scientific">Paenibacillus yanchengensis</name>
    <dbReference type="NCBI Taxonomy" id="2035833"/>
    <lineage>
        <taxon>Bacteria</taxon>
        <taxon>Bacillati</taxon>
        <taxon>Bacillota</taxon>
        <taxon>Bacilli</taxon>
        <taxon>Bacillales</taxon>
        <taxon>Paenibacillaceae</taxon>
        <taxon>Paenibacillus</taxon>
    </lineage>
</organism>
<reference evidence="6" key="1">
    <citation type="journal article" date="2019" name="Int. J. Syst. Evol. Microbiol.">
        <title>The Global Catalogue of Microorganisms (GCM) 10K type strain sequencing project: providing services to taxonomists for standard genome sequencing and annotation.</title>
        <authorList>
            <consortium name="The Broad Institute Genomics Platform"/>
            <consortium name="The Broad Institute Genome Sequencing Center for Infectious Disease"/>
            <person name="Wu L."/>
            <person name="Ma J."/>
        </authorList>
    </citation>
    <scope>NUCLEOTIDE SEQUENCE [LARGE SCALE GENOMIC DNA]</scope>
    <source>
        <strain evidence="6">GH52</strain>
    </source>
</reference>
<gene>
    <name evidence="5" type="ORF">ACFSJH_17780</name>
</gene>
<feature type="DNA-binding region" description="H-T-H motif" evidence="2">
    <location>
        <begin position="32"/>
        <end position="51"/>
    </location>
</feature>
<dbReference type="EMBL" id="JBHUHO010000041">
    <property type="protein sequence ID" value="MFD2117582.1"/>
    <property type="molecule type" value="Genomic_DNA"/>
</dbReference>
<name>A0ABW4YPR9_9BACL</name>
<feature type="coiled-coil region" evidence="3">
    <location>
        <begin position="55"/>
        <end position="86"/>
    </location>
</feature>
<keyword evidence="6" id="KW-1185">Reference proteome</keyword>
<dbReference type="Proteomes" id="UP001597362">
    <property type="component" value="Unassembled WGS sequence"/>
</dbReference>
<sequence length="189" mass="22187">MSTQDLRVTKTKESLRAALMELLTEKPLEKVAVTELCQRAGITRRTFYLHYESVAKLLEAIIEELLLQLEASLRKTSQQRQHAQATHLQPQMISLFHHVAAHRQMYRYIFSASSQFSIYKRFYERIKTIVRQSLTDMEIKQEVREFYASYNANAVLGLIMEWSEQEFQQTATTMASVLVEMMELENEEE</sequence>
<comment type="caution">
    <text evidence="5">The sequence shown here is derived from an EMBL/GenBank/DDBJ whole genome shotgun (WGS) entry which is preliminary data.</text>
</comment>
<dbReference type="PANTHER" id="PTHR43479:SF7">
    <property type="entry name" value="TETR-FAMILY TRANSCRIPTIONAL REGULATOR"/>
    <property type="match status" value="1"/>
</dbReference>
<keyword evidence="3" id="KW-0175">Coiled coil</keyword>
<evidence type="ECO:0000256" key="2">
    <source>
        <dbReference type="PROSITE-ProRule" id="PRU00335"/>
    </source>
</evidence>
<evidence type="ECO:0000313" key="5">
    <source>
        <dbReference type="EMBL" id="MFD2117582.1"/>
    </source>
</evidence>
<keyword evidence="1 2" id="KW-0238">DNA-binding</keyword>
<dbReference type="Pfam" id="PF14278">
    <property type="entry name" value="TetR_C_8"/>
    <property type="match status" value="1"/>
</dbReference>
<evidence type="ECO:0000313" key="6">
    <source>
        <dbReference type="Proteomes" id="UP001597362"/>
    </source>
</evidence>
<proteinExistence type="predicted"/>
<accession>A0ABW4YPR9</accession>
<dbReference type="Gene3D" id="1.10.357.10">
    <property type="entry name" value="Tetracycline Repressor, domain 2"/>
    <property type="match status" value="1"/>
</dbReference>
<dbReference type="InterPro" id="IPR009057">
    <property type="entry name" value="Homeodomain-like_sf"/>
</dbReference>
<dbReference type="SUPFAM" id="SSF46689">
    <property type="entry name" value="Homeodomain-like"/>
    <property type="match status" value="1"/>
</dbReference>
<dbReference type="InterPro" id="IPR050624">
    <property type="entry name" value="HTH-type_Tx_Regulator"/>
</dbReference>
<dbReference type="Pfam" id="PF00440">
    <property type="entry name" value="TetR_N"/>
    <property type="match status" value="1"/>
</dbReference>
<dbReference type="PANTHER" id="PTHR43479">
    <property type="entry name" value="ACREF/ENVCD OPERON REPRESSOR-RELATED"/>
    <property type="match status" value="1"/>
</dbReference>
<protein>
    <submittedName>
        <fullName evidence="5">TetR/AcrR family transcriptional regulator</fullName>
    </submittedName>
</protein>
<evidence type="ECO:0000259" key="4">
    <source>
        <dbReference type="PROSITE" id="PS50977"/>
    </source>
</evidence>
<dbReference type="InterPro" id="IPR001647">
    <property type="entry name" value="HTH_TetR"/>
</dbReference>
<dbReference type="PROSITE" id="PS50977">
    <property type="entry name" value="HTH_TETR_2"/>
    <property type="match status" value="1"/>
</dbReference>
<dbReference type="InterPro" id="IPR039532">
    <property type="entry name" value="TetR_C_Firmicutes"/>
</dbReference>
<feature type="domain" description="HTH tetR-type" evidence="4">
    <location>
        <begin position="9"/>
        <end position="69"/>
    </location>
</feature>